<comment type="caution">
    <text evidence="2">The sequence shown here is derived from an EMBL/GenBank/DDBJ whole genome shotgun (WGS) entry which is preliminary data.</text>
</comment>
<keyword evidence="1" id="KW-0732">Signal</keyword>
<keyword evidence="3" id="KW-1185">Reference proteome</keyword>
<dbReference type="SUPFAM" id="SSF50242">
    <property type="entry name" value="TIMP-like"/>
    <property type="match status" value="1"/>
</dbReference>
<feature type="signal peptide" evidence="1">
    <location>
        <begin position="1"/>
        <end position="20"/>
    </location>
</feature>
<protein>
    <recommendedName>
        <fullName evidence="4">Tissue inhibitor of metalloproteinase</fullName>
    </recommendedName>
</protein>
<evidence type="ECO:0000313" key="2">
    <source>
        <dbReference type="EMBL" id="MFB9095324.1"/>
    </source>
</evidence>
<organism evidence="2 3">
    <name type="scientific">Flavobacterium jumunjinense</name>
    <dbReference type="NCBI Taxonomy" id="998845"/>
    <lineage>
        <taxon>Bacteria</taxon>
        <taxon>Pseudomonadati</taxon>
        <taxon>Bacteroidota</taxon>
        <taxon>Flavobacteriia</taxon>
        <taxon>Flavobacteriales</taxon>
        <taxon>Flavobacteriaceae</taxon>
        <taxon>Flavobacterium</taxon>
    </lineage>
</organism>
<reference evidence="2 3" key="1">
    <citation type="submission" date="2024-09" db="EMBL/GenBank/DDBJ databases">
        <authorList>
            <person name="Sun Q."/>
            <person name="Mori K."/>
        </authorList>
    </citation>
    <scope>NUCLEOTIDE SEQUENCE [LARGE SCALE GENOMIC DNA]</scope>
    <source>
        <strain evidence="2 3">CECT 7955</strain>
    </source>
</reference>
<dbReference type="RefSeq" id="WP_236456893.1">
    <property type="nucleotide sequence ID" value="NZ_CBCSGE010000010.1"/>
</dbReference>
<dbReference type="Proteomes" id="UP001589607">
    <property type="component" value="Unassembled WGS sequence"/>
</dbReference>
<dbReference type="EMBL" id="JBHMEY010000006">
    <property type="protein sequence ID" value="MFB9095324.1"/>
    <property type="molecule type" value="Genomic_DNA"/>
</dbReference>
<sequence>MKKIAFLLFLFVLSNHFVFACKCDRTDDIKEDYLLTDVIVHAKVIKKEFVTFSSTLNKNGLKKITSKYDSDKDRLEYLEKDWVIKIEMQILYAYKGKKLSKNITVYTSRLSASCGYLGFEIGKEYQVYLSNQCYFYPVFDKANLKPENNKGYWTNRCTRTKEFSVEEDDKLRALINK</sequence>
<dbReference type="InterPro" id="IPR008993">
    <property type="entry name" value="TIMP-like_OB-fold"/>
</dbReference>
<evidence type="ECO:0000256" key="1">
    <source>
        <dbReference type="SAM" id="SignalP"/>
    </source>
</evidence>
<dbReference type="PROSITE" id="PS51257">
    <property type="entry name" value="PROKAR_LIPOPROTEIN"/>
    <property type="match status" value="1"/>
</dbReference>
<evidence type="ECO:0008006" key="4">
    <source>
        <dbReference type="Google" id="ProtNLM"/>
    </source>
</evidence>
<name>A0ABV5GIZ2_9FLAO</name>
<feature type="chain" id="PRO_5046515492" description="Tissue inhibitor of metalloproteinase" evidence="1">
    <location>
        <begin position="21"/>
        <end position="177"/>
    </location>
</feature>
<dbReference type="Gene3D" id="2.40.50.120">
    <property type="match status" value="1"/>
</dbReference>
<proteinExistence type="predicted"/>
<evidence type="ECO:0000313" key="3">
    <source>
        <dbReference type="Proteomes" id="UP001589607"/>
    </source>
</evidence>
<gene>
    <name evidence="2" type="ORF">ACFFVF_02250</name>
</gene>
<accession>A0ABV5GIZ2</accession>